<dbReference type="EMBL" id="JABAGO010000038">
    <property type="protein sequence ID" value="NME99989.1"/>
    <property type="molecule type" value="Genomic_DNA"/>
</dbReference>
<dbReference type="Proteomes" id="UP000561326">
    <property type="component" value="Unassembled WGS sequence"/>
</dbReference>
<gene>
    <name evidence="1" type="ORF">HF838_17295</name>
</gene>
<accession>A0A848CZR2</accession>
<evidence type="ECO:0000313" key="2">
    <source>
        <dbReference type="Proteomes" id="UP000561326"/>
    </source>
</evidence>
<evidence type="ECO:0000313" key="1">
    <source>
        <dbReference type="EMBL" id="NME99989.1"/>
    </source>
</evidence>
<feature type="non-terminal residue" evidence="1">
    <location>
        <position position="337"/>
    </location>
</feature>
<reference evidence="1 2" key="1">
    <citation type="submission" date="2020-04" db="EMBL/GenBank/DDBJ databases">
        <authorList>
            <person name="Hitch T.C.A."/>
            <person name="Wylensek D."/>
            <person name="Clavel T."/>
        </authorList>
    </citation>
    <scope>NUCLEOTIDE SEQUENCE [LARGE SCALE GENOMIC DNA]</scope>
    <source>
        <strain evidence="1 2">WB01_D5_05</strain>
    </source>
</reference>
<sequence length="337" mass="37429">MANGDLIKLGTFYLGGVKKARPWYPWSYDDQPPGTWRKGDIHKYTTGESIEIRNTDTNDDYKIHWREVTIDGRKLLICDRVLLAYVSWDELNAQGLIFGKSVTIDGFKFKMRVLTGGTNFRITNDNYSGGTPTSNEWDQIIANESNFSGLPKPSASDLDTTRDATDLNSQHNAFWNWYSIYSRCQETHARVGGQANRTIRGFHSAKYYAANAADSKTAFSGWRPVLEKEPPTLTLTTTDHQTLSEGKVLSITGSASGVDNGDVLTVKYKINSGTVRNIASGVVNGTPLSFAKNLTFRNKRLHDGTTEVTVDLAENVDHTLTVWAEDDKGGKSAEVTR</sequence>
<name>A0A848CZR2_ANEAE</name>
<comment type="caution">
    <text evidence="1">The sequence shown here is derived from an EMBL/GenBank/DDBJ whole genome shotgun (WGS) entry which is preliminary data.</text>
</comment>
<organism evidence="1 2">
    <name type="scientific">Aneurinibacillus aneurinilyticus</name>
    <name type="common">Bacillus aneurinolyticus</name>
    <dbReference type="NCBI Taxonomy" id="1391"/>
    <lineage>
        <taxon>Bacteria</taxon>
        <taxon>Bacillati</taxon>
        <taxon>Bacillota</taxon>
        <taxon>Bacilli</taxon>
        <taxon>Bacillales</taxon>
        <taxon>Paenibacillaceae</taxon>
        <taxon>Aneurinibacillus group</taxon>
        <taxon>Aneurinibacillus</taxon>
    </lineage>
</organism>
<protein>
    <submittedName>
        <fullName evidence="1">Uncharacterized protein</fullName>
    </submittedName>
</protein>
<proteinExistence type="predicted"/>
<dbReference type="AlphaFoldDB" id="A0A848CZR2"/>